<name>A0A229RSB8_9PSEU</name>
<organism evidence="1 2">
    <name type="scientific">Amycolatopsis thailandensis</name>
    <dbReference type="NCBI Taxonomy" id="589330"/>
    <lineage>
        <taxon>Bacteria</taxon>
        <taxon>Bacillati</taxon>
        <taxon>Actinomycetota</taxon>
        <taxon>Actinomycetes</taxon>
        <taxon>Pseudonocardiales</taxon>
        <taxon>Pseudonocardiaceae</taxon>
        <taxon>Amycolatopsis</taxon>
    </lineage>
</organism>
<reference evidence="1 2" key="1">
    <citation type="submission" date="2017-07" db="EMBL/GenBank/DDBJ databases">
        <title>Amycolatopsis thailandensis Genome sequencing and assembly.</title>
        <authorList>
            <person name="Kaur N."/>
            <person name="Mayilraj S."/>
        </authorList>
    </citation>
    <scope>NUCLEOTIDE SEQUENCE [LARGE SCALE GENOMIC DNA]</scope>
    <source>
        <strain evidence="1 2">JCM 16380</strain>
    </source>
</reference>
<gene>
    <name evidence="1" type="ORF">CFP71_29895</name>
</gene>
<proteinExistence type="predicted"/>
<evidence type="ECO:0000313" key="2">
    <source>
        <dbReference type="Proteomes" id="UP000215223"/>
    </source>
</evidence>
<dbReference type="RefSeq" id="WP_093937306.1">
    <property type="nucleotide sequence ID" value="NZ_NMQT01000109.1"/>
</dbReference>
<evidence type="ECO:0000313" key="1">
    <source>
        <dbReference type="EMBL" id="OXM49560.1"/>
    </source>
</evidence>
<dbReference type="OrthoDB" id="9944565at2"/>
<sequence length="74" mass="7845">MAAQGKKKTKDELEAEALGMTVEKLHELKNQFGAAKGRGRRPAGTAGADTKLASWGQVEGQEELFACEPDQAAS</sequence>
<comment type="caution">
    <text evidence="1">The sequence shown here is derived from an EMBL/GenBank/DDBJ whole genome shotgun (WGS) entry which is preliminary data.</text>
</comment>
<dbReference type="AlphaFoldDB" id="A0A229RSB8"/>
<keyword evidence="2" id="KW-1185">Reference proteome</keyword>
<accession>A0A229RSB8</accession>
<protein>
    <submittedName>
        <fullName evidence="1">Uncharacterized protein</fullName>
    </submittedName>
</protein>
<dbReference type="EMBL" id="NMQT01000109">
    <property type="protein sequence ID" value="OXM49560.1"/>
    <property type="molecule type" value="Genomic_DNA"/>
</dbReference>
<dbReference type="Proteomes" id="UP000215223">
    <property type="component" value="Unassembled WGS sequence"/>
</dbReference>